<keyword evidence="2" id="KW-1133">Transmembrane helix</keyword>
<keyword evidence="4" id="KW-1185">Reference proteome</keyword>
<protein>
    <recommendedName>
        <fullName evidence="5">DUF1622 domain-containing protein</fullName>
    </recommendedName>
</protein>
<keyword evidence="2" id="KW-0812">Transmembrane</keyword>
<evidence type="ECO:0000313" key="3">
    <source>
        <dbReference type="EMBL" id="GAA1390387.1"/>
    </source>
</evidence>
<organism evidence="3 4">
    <name type="scientific">Pseudonocardia kongjuensis</name>
    <dbReference type="NCBI Taxonomy" id="102227"/>
    <lineage>
        <taxon>Bacteria</taxon>
        <taxon>Bacillati</taxon>
        <taxon>Actinomycetota</taxon>
        <taxon>Actinomycetes</taxon>
        <taxon>Pseudonocardiales</taxon>
        <taxon>Pseudonocardiaceae</taxon>
        <taxon>Pseudonocardia</taxon>
    </lineage>
</organism>
<proteinExistence type="predicted"/>
<accession>A0ABP4IKF5</accession>
<evidence type="ECO:0000256" key="2">
    <source>
        <dbReference type="SAM" id="Phobius"/>
    </source>
</evidence>
<evidence type="ECO:0000313" key="4">
    <source>
        <dbReference type="Proteomes" id="UP001501414"/>
    </source>
</evidence>
<feature type="region of interest" description="Disordered" evidence="1">
    <location>
        <begin position="129"/>
        <end position="159"/>
    </location>
</feature>
<gene>
    <name evidence="3" type="ORF">GCM10009613_30880</name>
</gene>
<dbReference type="PANTHER" id="PTHR38468">
    <property type="entry name" value="SLL0939 PROTEIN"/>
    <property type="match status" value="1"/>
</dbReference>
<keyword evidence="2" id="KW-0472">Membrane</keyword>
<reference evidence="4" key="1">
    <citation type="journal article" date="2019" name="Int. J. Syst. Evol. Microbiol.">
        <title>The Global Catalogue of Microorganisms (GCM) 10K type strain sequencing project: providing services to taxonomists for standard genome sequencing and annotation.</title>
        <authorList>
            <consortium name="The Broad Institute Genomics Platform"/>
            <consortium name="The Broad Institute Genome Sequencing Center for Infectious Disease"/>
            <person name="Wu L."/>
            <person name="Ma J."/>
        </authorList>
    </citation>
    <scope>NUCLEOTIDE SEQUENCE [LARGE SCALE GENOMIC DNA]</scope>
    <source>
        <strain evidence="4">JCM 11896</strain>
    </source>
</reference>
<name>A0ABP4IKF5_9PSEU</name>
<sequence>MAAVTVATGAMELVAVAFEVLGAAVLVVGLLVAAAVSGRVRWRTGSGRAAYRTLRETFGGVLLLGLEILVAADLVRTVAVEPTLQNVSVLGLIVLIRTFLSFSLQIEIDGVPPWRRALPGGGARQVAGALARADAAGGSPRAGGARADGPGETSGGAER</sequence>
<feature type="transmembrane region" description="Helical" evidence="2">
    <location>
        <begin position="57"/>
        <end position="75"/>
    </location>
</feature>
<feature type="transmembrane region" description="Helical" evidence="2">
    <location>
        <begin position="87"/>
        <end position="106"/>
    </location>
</feature>
<dbReference type="Proteomes" id="UP001501414">
    <property type="component" value="Unassembled WGS sequence"/>
</dbReference>
<dbReference type="EMBL" id="BAAAJK010000011">
    <property type="protein sequence ID" value="GAA1390387.1"/>
    <property type="molecule type" value="Genomic_DNA"/>
</dbReference>
<dbReference type="PANTHER" id="PTHR38468:SF1">
    <property type="entry name" value="SLL0939 PROTEIN"/>
    <property type="match status" value="1"/>
</dbReference>
<feature type="transmembrane region" description="Helical" evidence="2">
    <location>
        <begin position="13"/>
        <end position="36"/>
    </location>
</feature>
<dbReference type="InterPro" id="IPR012427">
    <property type="entry name" value="DUF1622"/>
</dbReference>
<dbReference type="Pfam" id="PF07784">
    <property type="entry name" value="DUF1622"/>
    <property type="match status" value="1"/>
</dbReference>
<comment type="caution">
    <text evidence="3">The sequence shown here is derived from an EMBL/GenBank/DDBJ whole genome shotgun (WGS) entry which is preliminary data.</text>
</comment>
<feature type="compositionally biased region" description="Low complexity" evidence="1">
    <location>
        <begin position="129"/>
        <end position="151"/>
    </location>
</feature>
<evidence type="ECO:0000256" key="1">
    <source>
        <dbReference type="SAM" id="MobiDB-lite"/>
    </source>
</evidence>
<dbReference type="RefSeq" id="WP_344022905.1">
    <property type="nucleotide sequence ID" value="NZ_BAAAJK010000011.1"/>
</dbReference>
<evidence type="ECO:0008006" key="5">
    <source>
        <dbReference type="Google" id="ProtNLM"/>
    </source>
</evidence>